<dbReference type="InterPro" id="IPR008978">
    <property type="entry name" value="HSP20-like_chaperone"/>
</dbReference>
<sequence length="143" mass="16998">MALIPYEPFRQLEQWRRDLDRFFTDFPNPFGRDFNLPRIDVYETDNEVVVECEIPGIEKKEDINIDVDENIVTISGTINRYNEIREDQMHRRERFTGRFQRSVALPTRVSVEGTTATYKNGILEVRMPKAAQETRKRIDVKFQ</sequence>
<dbReference type="KEGG" id="aft:BBF96_07525"/>
<dbReference type="PROSITE" id="PS51203">
    <property type="entry name" value="CS"/>
    <property type="match status" value="1"/>
</dbReference>
<dbReference type="RefSeq" id="WP_127016576.1">
    <property type="nucleotide sequence ID" value="NZ_CP016379.1"/>
</dbReference>
<proteinExistence type="inferred from homology"/>
<feature type="domain" description="CS" evidence="4">
    <location>
        <begin position="34"/>
        <end position="139"/>
    </location>
</feature>
<keyword evidence="6" id="KW-1185">Reference proteome</keyword>
<dbReference type="OrthoDB" id="9811615at2"/>
<accession>A0A3S9SYB9</accession>
<dbReference type="PROSITE" id="PS01031">
    <property type="entry name" value="SHSP"/>
    <property type="match status" value="1"/>
</dbReference>
<organism evidence="5 6">
    <name type="scientific">Anoxybacter fermentans</name>
    <dbReference type="NCBI Taxonomy" id="1323375"/>
    <lineage>
        <taxon>Bacteria</taxon>
        <taxon>Bacillati</taxon>
        <taxon>Bacillota</taxon>
        <taxon>Clostridia</taxon>
        <taxon>Halanaerobiales</taxon>
        <taxon>Anoxybacter</taxon>
    </lineage>
</organism>
<evidence type="ECO:0000259" key="3">
    <source>
        <dbReference type="PROSITE" id="PS01031"/>
    </source>
</evidence>
<dbReference type="InterPro" id="IPR031107">
    <property type="entry name" value="Small_HSP"/>
</dbReference>
<dbReference type="EMBL" id="CP016379">
    <property type="protein sequence ID" value="AZR73248.1"/>
    <property type="molecule type" value="Genomic_DNA"/>
</dbReference>
<dbReference type="Proteomes" id="UP000267250">
    <property type="component" value="Chromosome"/>
</dbReference>
<evidence type="ECO:0000259" key="4">
    <source>
        <dbReference type="PROSITE" id="PS51203"/>
    </source>
</evidence>
<evidence type="ECO:0000256" key="2">
    <source>
        <dbReference type="RuleBase" id="RU003616"/>
    </source>
</evidence>
<dbReference type="Gene3D" id="2.60.40.790">
    <property type="match status" value="1"/>
</dbReference>
<dbReference type="PANTHER" id="PTHR11527">
    <property type="entry name" value="HEAT-SHOCK PROTEIN 20 FAMILY MEMBER"/>
    <property type="match status" value="1"/>
</dbReference>
<gene>
    <name evidence="5" type="ORF">BBF96_07525</name>
</gene>
<dbReference type="InterPro" id="IPR002068">
    <property type="entry name" value="A-crystallin/Hsp20_dom"/>
</dbReference>
<protein>
    <submittedName>
        <fullName evidence="5">Heat-shock protein Hsp20</fullName>
    </submittedName>
</protein>
<dbReference type="AlphaFoldDB" id="A0A3S9SYB9"/>
<dbReference type="CDD" id="cd06464">
    <property type="entry name" value="ACD_sHsps-like"/>
    <property type="match status" value="1"/>
</dbReference>
<name>A0A3S9SYB9_9FIRM</name>
<comment type="similarity">
    <text evidence="1 2">Belongs to the small heat shock protein (HSP20) family.</text>
</comment>
<evidence type="ECO:0000256" key="1">
    <source>
        <dbReference type="PROSITE-ProRule" id="PRU00285"/>
    </source>
</evidence>
<feature type="domain" description="SHSP" evidence="3">
    <location>
        <begin position="30"/>
        <end position="143"/>
    </location>
</feature>
<reference evidence="5 6" key="1">
    <citation type="submission" date="2016-07" db="EMBL/GenBank/DDBJ databases">
        <title>Genome and transcriptome analysis of iron-reducing fermentative bacteria Anoxybacter fermentans.</title>
        <authorList>
            <person name="Zeng X."/>
            <person name="Shao Z."/>
        </authorList>
    </citation>
    <scope>NUCLEOTIDE SEQUENCE [LARGE SCALE GENOMIC DNA]</scope>
    <source>
        <strain evidence="5 6">DY22613</strain>
    </source>
</reference>
<dbReference type="InterPro" id="IPR007052">
    <property type="entry name" value="CS_dom"/>
</dbReference>
<dbReference type="SUPFAM" id="SSF49764">
    <property type="entry name" value="HSP20-like chaperones"/>
    <property type="match status" value="1"/>
</dbReference>
<evidence type="ECO:0000313" key="5">
    <source>
        <dbReference type="EMBL" id="AZR73248.1"/>
    </source>
</evidence>
<evidence type="ECO:0000313" key="6">
    <source>
        <dbReference type="Proteomes" id="UP000267250"/>
    </source>
</evidence>
<dbReference type="Pfam" id="PF00011">
    <property type="entry name" value="HSP20"/>
    <property type="match status" value="1"/>
</dbReference>